<accession>A0A2P5IG25</accession>
<proteinExistence type="predicted"/>
<dbReference type="STRING" id="158607.A0A2P5IG25"/>
<dbReference type="Proteomes" id="UP000094444">
    <property type="component" value="Unassembled WGS sequence"/>
</dbReference>
<keyword evidence="3" id="KW-1185">Reference proteome</keyword>
<dbReference type="OrthoDB" id="2744543at2759"/>
<dbReference type="InParanoid" id="A0A2P5IG25"/>
<dbReference type="EMBL" id="MAVT02000006">
    <property type="protein sequence ID" value="POS81450.1"/>
    <property type="molecule type" value="Genomic_DNA"/>
</dbReference>
<feature type="compositionally biased region" description="Low complexity" evidence="1">
    <location>
        <begin position="118"/>
        <end position="147"/>
    </location>
</feature>
<evidence type="ECO:0000313" key="2">
    <source>
        <dbReference type="EMBL" id="POS81450.1"/>
    </source>
</evidence>
<name>A0A2P5IG25_DIAHE</name>
<feature type="region of interest" description="Disordered" evidence="1">
    <location>
        <begin position="111"/>
        <end position="159"/>
    </location>
</feature>
<sequence length="192" mass="21254">MATPSSLLPAGPSDAEAIACGVDVPSMLNGPLFQTMFPTYRTMSPEEREEMMQWYITGLEDALLDPGDEFYLKACLSCDGNSTGTKTGDSNESVLPVGFCGWEVIDKAKDSALQSHKQQQQQQQQQQGNQQEGVRSETSTTNANTTAKKQRGNQLPETLDVEAWLSLSNRLRKERTRFQAAQHHEYVAASQH</sequence>
<organism evidence="2 3">
    <name type="scientific">Diaporthe helianthi</name>
    <dbReference type="NCBI Taxonomy" id="158607"/>
    <lineage>
        <taxon>Eukaryota</taxon>
        <taxon>Fungi</taxon>
        <taxon>Dikarya</taxon>
        <taxon>Ascomycota</taxon>
        <taxon>Pezizomycotina</taxon>
        <taxon>Sordariomycetes</taxon>
        <taxon>Sordariomycetidae</taxon>
        <taxon>Diaporthales</taxon>
        <taxon>Diaporthaceae</taxon>
        <taxon>Diaporthe</taxon>
    </lineage>
</organism>
<comment type="caution">
    <text evidence="2">The sequence shown here is derived from an EMBL/GenBank/DDBJ whole genome shotgun (WGS) entry which is preliminary data.</text>
</comment>
<dbReference type="AlphaFoldDB" id="A0A2P5IG25"/>
<evidence type="ECO:0000256" key="1">
    <source>
        <dbReference type="SAM" id="MobiDB-lite"/>
    </source>
</evidence>
<evidence type="ECO:0000313" key="3">
    <source>
        <dbReference type="Proteomes" id="UP000094444"/>
    </source>
</evidence>
<reference evidence="2" key="1">
    <citation type="submission" date="2017-09" db="EMBL/GenBank/DDBJ databases">
        <title>Polyketide synthases of a Diaporthe helianthi virulent isolate.</title>
        <authorList>
            <person name="Baroncelli R."/>
        </authorList>
    </citation>
    <scope>NUCLEOTIDE SEQUENCE [LARGE SCALE GENOMIC DNA]</scope>
    <source>
        <strain evidence="2">7/96</strain>
    </source>
</reference>
<protein>
    <submittedName>
        <fullName evidence="2">Uncharacterized protein</fullName>
    </submittedName>
</protein>
<gene>
    <name evidence="2" type="ORF">DHEL01_v200182</name>
</gene>